<evidence type="ECO:0000256" key="1">
    <source>
        <dbReference type="PIRNR" id="PIRNR038973"/>
    </source>
</evidence>
<evidence type="ECO:0000256" key="2">
    <source>
        <dbReference type="SAM" id="Phobius"/>
    </source>
</evidence>
<keyword evidence="1 2" id="KW-0812">Transmembrane</keyword>
<dbReference type="InterPro" id="IPR014196">
    <property type="entry name" value="SpoIIM"/>
</dbReference>
<feature type="transmembrane region" description="Helical" evidence="2">
    <location>
        <begin position="170"/>
        <end position="194"/>
    </location>
</feature>
<comment type="subcellular location">
    <subcellularLocation>
        <location evidence="1">Cell membrane</location>
        <topology evidence="1">Multi-pass membrane protein</topology>
    </subcellularLocation>
    <text evidence="1">Localizes to the sporulation septum and to the second division site within the mother cell. Before the start of engulfment localizes to the septal midpoint, then spreads throughout the septum prior to becoming enriched at the leading edge of the engulfing membrane, where it remains until the completion of membrane migration. Some remain partially trapped at the septum during engulfment and upon completion of engulfment become dispersed in the outer forespore membrane. Localization of the MPD complex to the septal membrane is dependent on SpoIIB.</text>
</comment>
<evidence type="ECO:0000313" key="3">
    <source>
        <dbReference type="EMBL" id="MFD1018569.1"/>
    </source>
</evidence>
<name>A0ABW3KXF4_9BACI</name>
<evidence type="ECO:0000313" key="4">
    <source>
        <dbReference type="Proteomes" id="UP001596990"/>
    </source>
</evidence>
<protein>
    <recommendedName>
        <fullName evidence="1">Stage II sporulation protein M</fullName>
    </recommendedName>
</protein>
<dbReference type="EMBL" id="JBHTKL010000001">
    <property type="protein sequence ID" value="MFD1018569.1"/>
    <property type="molecule type" value="Genomic_DNA"/>
</dbReference>
<dbReference type="Pfam" id="PF01944">
    <property type="entry name" value="SpoIIM"/>
    <property type="match status" value="1"/>
</dbReference>
<keyword evidence="1 2" id="KW-0472">Membrane</keyword>
<dbReference type="InterPro" id="IPR002798">
    <property type="entry name" value="SpoIIM-like"/>
</dbReference>
<feature type="transmembrane region" description="Helical" evidence="2">
    <location>
        <begin position="138"/>
        <end position="158"/>
    </location>
</feature>
<dbReference type="NCBIfam" id="TIGR02831">
    <property type="entry name" value="spo_II_M"/>
    <property type="match status" value="1"/>
</dbReference>
<sequence length="213" mass="24188">MYVQQRAMKNHVAAYMNIYVFISVLFLIGIIFGAVIVNSMNVIQKQDLYFYLNQFFKQTTDGTSIAMPALFWDSLFYHLKYMLLIFILGISVIGMPIITVLLFIKGLVVGFSVGFLVNQMGWYGFLISSVSIAPQNLLIIPIYLIAGAIAMIFSIALFRQLFSKRMHQPVMRLFVQYGTIFLLLFACLIVAAFIEAFIASQGLEAIVQWIYAK</sequence>
<proteinExistence type="predicted"/>
<dbReference type="PIRSF" id="PIRSF038973">
    <property type="entry name" value="SpoIIM"/>
    <property type="match status" value="1"/>
</dbReference>
<feature type="transmembrane region" description="Helical" evidence="2">
    <location>
        <begin position="81"/>
        <end position="104"/>
    </location>
</feature>
<keyword evidence="2" id="KW-1133">Transmembrane helix</keyword>
<reference evidence="4" key="1">
    <citation type="journal article" date="2019" name="Int. J. Syst. Evol. Microbiol.">
        <title>The Global Catalogue of Microorganisms (GCM) 10K type strain sequencing project: providing services to taxonomists for standard genome sequencing and annotation.</title>
        <authorList>
            <consortium name="The Broad Institute Genomics Platform"/>
            <consortium name="The Broad Institute Genome Sequencing Center for Infectious Disease"/>
            <person name="Wu L."/>
            <person name="Ma J."/>
        </authorList>
    </citation>
    <scope>NUCLEOTIDE SEQUENCE [LARGE SCALE GENOMIC DNA]</scope>
    <source>
        <strain evidence="4">CCUG 56607</strain>
    </source>
</reference>
<gene>
    <name evidence="3" type="primary">spoIIM</name>
    <name evidence="3" type="ORF">ACFQ2J_05070</name>
</gene>
<dbReference type="RefSeq" id="WP_386057166.1">
    <property type="nucleotide sequence ID" value="NZ_JBHTKL010000001.1"/>
</dbReference>
<comment type="caution">
    <text evidence="3">The sequence shown here is derived from an EMBL/GenBank/DDBJ whole genome shotgun (WGS) entry which is preliminary data.</text>
</comment>
<keyword evidence="1" id="KW-1003">Cell membrane</keyword>
<accession>A0ABW3KXF4</accession>
<keyword evidence="4" id="KW-1185">Reference proteome</keyword>
<comment type="function">
    <text evidence="1">Required for complete septum migration and engulfment of the forespore compartment during sporulation. Required for stabilizing and recruiting of SpoIIP to the septal membrane.</text>
</comment>
<comment type="subunit">
    <text evidence="1">Component of the MPD complex composed of SpoIIM, SpoIIP and SpoIID.</text>
</comment>
<feature type="transmembrane region" description="Helical" evidence="2">
    <location>
        <begin position="111"/>
        <end position="132"/>
    </location>
</feature>
<organism evidence="3 4">
    <name type="scientific">Thalassobacillus hwangdonensis</name>
    <dbReference type="NCBI Taxonomy" id="546108"/>
    <lineage>
        <taxon>Bacteria</taxon>
        <taxon>Bacillati</taxon>
        <taxon>Bacillota</taxon>
        <taxon>Bacilli</taxon>
        <taxon>Bacillales</taxon>
        <taxon>Bacillaceae</taxon>
        <taxon>Thalassobacillus</taxon>
    </lineage>
</organism>
<dbReference type="Proteomes" id="UP001596990">
    <property type="component" value="Unassembled WGS sequence"/>
</dbReference>
<feature type="transmembrane region" description="Helical" evidence="2">
    <location>
        <begin position="12"/>
        <end position="37"/>
    </location>
</feature>
<keyword evidence="1" id="KW-0749">Sporulation</keyword>